<evidence type="ECO:0000256" key="1">
    <source>
        <dbReference type="SAM" id="Phobius"/>
    </source>
</evidence>
<dbReference type="PhylomeDB" id="A7SYN3"/>
<dbReference type="EMBL" id="DS469928">
    <property type="protein sequence ID" value="EDO31192.1"/>
    <property type="molecule type" value="Genomic_DNA"/>
</dbReference>
<evidence type="ECO:0000259" key="2">
    <source>
        <dbReference type="Pfam" id="PF04991"/>
    </source>
</evidence>
<keyword evidence="1" id="KW-0812">Transmembrane</keyword>
<keyword evidence="4" id="KW-1185">Reference proteome</keyword>
<dbReference type="Pfam" id="PF04991">
    <property type="entry name" value="LicD"/>
    <property type="match status" value="1"/>
</dbReference>
<dbReference type="InterPro" id="IPR007074">
    <property type="entry name" value="LicD/FKTN/FKRP_NTP_transf"/>
</dbReference>
<gene>
    <name evidence="3" type="ORF">NEMVEDRAFT_v1g248114</name>
</gene>
<dbReference type="HOGENOM" id="CLU_941049_0_0_1"/>
<keyword evidence="1" id="KW-1133">Transmembrane helix</keyword>
<dbReference type="PANTHER" id="PTHR13627:SF35">
    <property type="entry name" value="LICD FAMILY PROTEIN"/>
    <property type="match status" value="1"/>
</dbReference>
<evidence type="ECO:0000313" key="4">
    <source>
        <dbReference type="Proteomes" id="UP000001593"/>
    </source>
</evidence>
<organism evidence="3 4">
    <name type="scientific">Nematostella vectensis</name>
    <name type="common">Starlet sea anemone</name>
    <dbReference type="NCBI Taxonomy" id="45351"/>
    <lineage>
        <taxon>Eukaryota</taxon>
        <taxon>Metazoa</taxon>
        <taxon>Cnidaria</taxon>
        <taxon>Anthozoa</taxon>
        <taxon>Hexacorallia</taxon>
        <taxon>Actiniaria</taxon>
        <taxon>Edwardsiidae</taxon>
        <taxon>Nematostella</taxon>
    </lineage>
</organism>
<dbReference type="InParanoid" id="A7SYN3"/>
<dbReference type="PANTHER" id="PTHR13627">
    <property type="entry name" value="FUKUTIN RELATED PROTEIN"/>
    <property type="match status" value="1"/>
</dbReference>
<dbReference type="OrthoDB" id="5986423at2759"/>
<dbReference type="Proteomes" id="UP000001593">
    <property type="component" value="Unassembled WGS sequence"/>
</dbReference>
<sequence length="296" mass="34681">MAARLIRQMFFGVILLTLVYVIILYHKPNWTITRVFPRPSEAKRTVSNRTEFVFLRSTGSSRGEVLKSRWRRFYNDTGCFDNEMRAQLTELLNYWNKFTKNNNISYAIMWGSLLGLLRTNDIMAWDYDIDVIVSLKDLVKLRKLAKAEGSFDYNDGNIHLAVMAEPEKSFNTSADKRARLSCRGEAVDKVMDPCSFVDPLARLLLKWFFIDIYTYVEVGDKLFALPEGKRFVMNKADMFPLQRCHYMGLECLCPRNPERLLEDWYGPGCVDANEFKCRDGEWQNQEGERPKKDWRL</sequence>
<feature type="transmembrane region" description="Helical" evidence="1">
    <location>
        <begin position="6"/>
        <end position="25"/>
    </location>
</feature>
<name>A7SYN3_NEMVE</name>
<feature type="domain" description="LicD/FKTN/FKRP nucleotidyltransferase" evidence="2">
    <location>
        <begin position="99"/>
        <end position="147"/>
    </location>
</feature>
<dbReference type="GO" id="GO:0009100">
    <property type="term" value="P:glycoprotein metabolic process"/>
    <property type="evidence" value="ECO:0007669"/>
    <property type="project" value="UniProtKB-ARBA"/>
</dbReference>
<dbReference type="InterPro" id="IPR052613">
    <property type="entry name" value="LicD_transferase"/>
</dbReference>
<accession>A7SYN3</accession>
<dbReference type="OMA" id="NISYAIM"/>
<dbReference type="KEGG" id="nve:5502070"/>
<dbReference type="STRING" id="45351.A7SYN3"/>
<dbReference type="AlphaFoldDB" id="A7SYN3"/>
<keyword evidence="1" id="KW-0472">Membrane</keyword>
<evidence type="ECO:0000313" key="3">
    <source>
        <dbReference type="EMBL" id="EDO31192.1"/>
    </source>
</evidence>
<reference evidence="3 4" key="1">
    <citation type="journal article" date="2007" name="Science">
        <title>Sea anemone genome reveals ancestral eumetazoan gene repertoire and genomic organization.</title>
        <authorList>
            <person name="Putnam N.H."/>
            <person name="Srivastava M."/>
            <person name="Hellsten U."/>
            <person name="Dirks B."/>
            <person name="Chapman J."/>
            <person name="Salamov A."/>
            <person name="Terry A."/>
            <person name="Shapiro H."/>
            <person name="Lindquist E."/>
            <person name="Kapitonov V.V."/>
            <person name="Jurka J."/>
            <person name="Genikhovich G."/>
            <person name="Grigoriev I.V."/>
            <person name="Lucas S.M."/>
            <person name="Steele R.E."/>
            <person name="Finnerty J.R."/>
            <person name="Technau U."/>
            <person name="Martindale M.Q."/>
            <person name="Rokhsar D.S."/>
        </authorList>
    </citation>
    <scope>NUCLEOTIDE SEQUENCE [LARGE SCALE GENOMIC DNA]</scope>
    <source>
        <strain evidence="4">CH2 X CH6</strain>
    </source>
</reference>
<proteinExistence type="predicted"/>
<protein>
    <recommendedName>
        <fullName evidence="2">LicD/FKTN/FKRP nucleotidyltransferase domain-containing protein</fullName>
    </recommendedName>
</protein>